<dbReference type="SUPFAM" id="SSF48371">
    <property type="entry name" value="ARM repeat"/>
    <property type="match status" value="1"/>
</dbReference>
<accession>A0A7J7NBY1</accession>
<dbReference type="EMBL" id="JACGCM010000911">
    <property type="protein sequence ID" value="KAF6164751.1"/>
    <property type="molecule type" value="Genomic_DNA"/>
</dbReference>
<feature type="domain" description="TTI1 C-terminal TPR" evidence="1">
    <location>
        <begin position="295"/>
        <end position="462"/>
    </location>
</feature>
<dbReference type="Pfam" id="PF24181">
    <property type="entry name" value="TPR_TTI1_C"/>
    <property type="match status" value="1"/>
</dbReference>
<dbReference type="Pfam" id="PF21547">
    <property type="entry name" value="TTI1"/>
    <property type="match status" value="1"/>
</dbReference>
<dbReference type="GO" id="GO:0005737">
    <property type="term" value="C:cytoplasm"/>
    <property type="evidence" value="ECO:0007669"/>
    <property type="project" value="TreeGrafter"/>
</dbReference>
<evidence type="ECO:0000313" key="3">
    <source>
        <dbReference type="Proteomes" id="UP000541444"/>
    </source>
</evidence>
<gene>
    <name evidence="2" type="ORF">GIB67_041003</name>
</gene>
<organism evidence="2 3">
    <name type="scientific">Kingdonia uniflora</name>
    <dbReference type="NCBI Taxonomy" id="39325"/>
    <lineage>
        <taxon>Eukaryota</taxon>
        <taxon>Viridiplantae</taxon>
        <taxon>Streptophyta</taxon>
        <taxon>Embryophyta</taxon>
        <taxon>Tracheophyta</taxon>
        <taxon>Spermatophyta</taxon>
        <taxon>Magnoliopsida</taxon>
        <taxon>Ranunculales</taxon>
        <taxon>Circaeasteraceae</taxon>
        <taxon>Kingdonia</taxon>
    </lineage>
</organism>
<dbReference type="OrthoDB" id="49511at2759"/>
<dbReference type="Proteomes" id="UP000541444">
    <property type="component" value="Unassembled WGS sequence"/>
</dbReference>
<comment type="caution">
    <text evidence="2">The sequence shown here is derived from an EMBL/GenBank/DDBJ whole genome shotgun (WGS) entry which is preliminary data.</text>
</comment>
<proteinExistence type="predicted"/>
<dbReference type="AlphaFoldDB" id="A0A7J7NBY1"/>
<reference evidence="2 3" key="1">
    <citation type="journal article" date="2020" name="IScience">
        <title>Genome Sequencing of the Endangered Kingdonia uniflora (Circaeasteraceae, Ranunculales) Reveals Potential Mechanisms of Evolutionary Specialization.</title>
        <authorList>
            <person name="Sun Y."/>
            <person name="Deng T."/>
            <person name="Zhang A."/>
            <person name="Moore M.J."/>
            <person name="Landis J.B."/>
            <person name="Lin N."/>
            <person name="Zhang H."/>
            <person name="Zhang X."/>
            <person name="Huang J."/>
            <person name="Zhang X."/>
            <person name="Sun H."/>
            <person name="Wang H."/>
        </authorList>
    </citation>
    <scope>NUCLEOTIDE SEQUENCE [LARGE SCALE GENOMIC DNA]</scope>
    <source>
        <strain evidence="2">TB1705</strain>
        <tissue evidence="2">Leaf</tissue>
    </source>
</reference>
<keyword evidence="3" id="KW-1185">Reference proteome</keyword>
<dbReference type="InterPro" id="IPR052587">
    <property type="entry name" value="TELO2-interacting_protein_1"/>
</dbReference>
<dbReference type="PANTHER" id="PTHR18460:SF3">
    <property type="entry name" value="TELO2-INTERACTING PROTEIN 1 HOMOLOG"/>
    <property type="match status" value="1"/>
</dbReference>
<evidence type="ECO:0000313" key="2">
    <source>
        <dbReference type="EMBL" id="KAF6164751.1"/>
    </source>
</evidence>
<dbReference type="InterPro" id="IPR049362">
    <property type="entry name" value="TTI1_rpt"/>
</dbReference>
<sequence>MVLISFISSKQVIINGLGVFTVCLGKDFTSKGFLHSSLYLLLEKLICSSSQIRRASDAVLHVISVSSGYPNVGKLVLANADYVIDSLCRQLRHLDLNPHVPNVLAAMLSSVGVANDILPLLEEPLRSVSLELEVLGRHQHPDLTIPFLKAVAEIVKASKHESYTMSTQAESYYMNVKLKLSDMKSENAHFDNCNADIQLEHWEEMLFKLNESRRYRRTVGSVTGSCLIATTPLVSSVKEAACLVALDIIEDGITALAKVEEAYAHESKTKGAILRAIQMGSFHDLQDALEATDEGTDENRLLPAVNKIWPYLVVCIKNKNPMTTRRCLGVVSSVVQISGGDFFSRRFHNDGPHFWKILATSPFQKKPISRDETTPLRLPYRANSNLSEESTAETATLKTQTAALHMIADLSKNKKSAPALEAVLKKVSGLVVGIACSSVVGLRNASINALTGLSCIDSDLIWLLLADVYFSLKKKKDVPSPPMTDLPEMSQLLPSPTYPKEYLYLQYGGESFGFGVDSLSVEIVFKKLQLVLESQLFRNV</sequence>
<dbReference type="InterPro" id="IPR016024">
    <property type="entry name" value="ARM-type_fold"/>
</dbReference>
<protein>
    <recommendedName>
        <fullName evidence="1">TTI1 C-terminal TPR domain-containing protein</fullName>
    </recommendedName>
</protein>
<evidence type="ECO:0000259" key="1">
    <source>
        <dbReference type="Pfam" id="PF24181"/>
    </source>
</evidence>
<name>A0A7J7NBY1_9MAGN</name>
<dbReference type="PANTHER" id="PTHR18460">
    <property type="entry name" value="TEL2 INTERACTING PROTEIN 1 TTI1 FAMILY MEMBER"/>
    <property type="match status" value="1"/>
</dbReference>
<dbReference type="InterPro" id="IPR057567">
    <property type="entry name" value="TPR_TTI1_C"/>
</dbReference>